<dbReference type="AlphaFoldDB" id="A0A9N9Z5P6"/>
<evidence type="ECO:0000313" key="1">
    <source>
        <dbReference type="EMBL" id="CAH0049408.1"/>
    </source>
</evidence>
<evidence type="ECO:0000313" key="2">
    <source>
        <dbReference type="Proteomes" id="UP000775872"/>
    </source>
</evidence>
<sequence length="157" mass="16475">MADQMLGPGVRPAAISAGIQIIPPMVGLRSGCSYLRCLRCASDRCWWRRLRSLERCTWLGRHIIAAETLGVRRNSVWWLYAEVVVGEAVRGAGSRAGADVCGVSAKVDSIGMANPGAGRTGTVDVVIVECCESGDADDTAGPSLECDGAVEIGVLLG</sequence>
<dbReference type="EMBL" id="CABFOC020000035">
    <property type="protein sequence ID" value="CAH0049408.1"/>
    <property type="molecule type" value="Genomic_DNA"/>
</dbReference>
<protein>
    <submittedName>
        <fullName evidence="1">Uncharacterized protein</fullName>
    </submittedName>
</protein>
<keyword evidence="2" id="KW-1185">Reference proteome</keyword>
<accession>A0A9N9Z5P6</accession>
<name>A0A9N9Z5P6_9HYPO</name>
<comment type="caution">
    <text evidence="1">The sequence shown here is derived from an EMBL/GenBank/DDBJ whole genome shotgun (WGS) entry which is preliminary data.</text>
</comment>
<reference evidence="1" key="1">
    <citation type="submission" date="2021-10" db="EMBL/GenBank/DDBJ databases">
        <authorList>
            <person name="Piombo E."/>
        </authorList>
    </citation>
    <scope>NUCLEOTIDE SEQUENCE</scope>
</reference>
<organism evidence="1 2">
    <name type="scientific">Clonostachys solani</name>
    <dbReference type="NCBI Taxonomy" id="160281"/>
    <lineage>
        <taxon>Eukaryota</taxon>
        <taxon>Fungi</taxon>
        <taxon>Dikarya</taxon>
        <taxon>Ascomycota</taxon>
        <taxon>Pezizomycotina</taxon>
        <taxon>Sordariomycetes</taxon>
        <taxon>Hypocreomycetidae</taxon>
        <taxon>Hypocreales</taxon>
        <taxon>Bionectriaceae</taxon>
        <taxon>Clonostachys</taxon>
    </lineage>
</organism>
<proteinExistence type="predicted"/>
<dbReference type="Proteomes" id="UP000775872">
    <property type="component" value="Unassembled WGS sequence"/>
</dbReference>
<dbReference type="OrthoDB" id="10436019at2759"/>
<gene>
    <name evidence="1" type="ORF">CSOL1703_00001364</name>
</gene>